<proteinExistence type="predicted"/>
<accession>A0A8H3DDD7</accession>
<name>A0A8H3DDD7_9AGAM</name>
<organism evidence="1 2">
    <name type="scientific">Rhizoctonia solani</name>
    <dbReference type="NCBI Taxonomy" id="456999"/>
    <lineage>
        <taxon>Eukaryota</taxon>
        <taxon>Fungi</taxon>
        <taxon>Dikarya</taxon>
        <taxon>Basidiomycota</taxon>
        <taxon>Agaricomycotina</taxon>
        <taxon>Agaricomycetes</taxon>
        <taxon>Cantharellales</taxon>
        <taxon>Ceratobasidiaceae</taxon>
        <taxon>Rhizoctonia</taxon>
    </lineage>
</organism>
<protein>
    <submittedName>
        <fullName evidence="1">Uncharacterized protein</fullName>
    </submittedName>
</protein>
<evidence type="ECO:0000313" key="2">
    <source>
        <dbReference type="Proteomes" id="UP000663831"/>
    </source>
</evidence>
<gene>
    <name evidence="1" type="ORF">RDB_LOCUS140858</name>
</gene>
<reference evidence="1" key="1">
    <citation type="submission" date="2021-01" db="EMBL/GenBank/DDBJ databases">
        <authorList>
            <person name="Kaushik A."/>
        </authorList>
    </citation>
    <scope>NUCLEOTIDE SEQUENCE</scope>
    <source>
        <strain evidence="1">AG3-1AP</strain>
    </source>
</reference>
<dbReference type="EMBL" id="CAJMWV010006093">
    <property type="protein sequence ID" value="CAE6518521.1"/>
    <property type="molecule type" value="Genomic_DNA"/>
</dbReference>
<dbReference type="SUPFAM" id="SSF52047">
    <property type="entry name" value="RNI-like"/>
    <property type="match status" value="1"/>
</dbReference>
<dbReference type="InterPro" id="IPR032675">
    <property type="entry name" value="LRR_dom_sf"/>
</dbReference>
<dbReference type="Proteomes" id="UP000663831">
    <property type="component" value="Unassembled WGS sequence"/>
</dbReference>
<sequence length="503" mass="57173">MTSNMGNPLLLPEITQFIFSLSGNREQLDLAYTCKQLFNSITPLIWENIRGVGIIMSLIPGVKIVKEYIEDEHGTVTKTLTHILVDETSFTEDWTRYWIYAPFVQHIAPFVSDDRSYGDNLHVHGWPFLFMKLNGDALLPNLRSVDAVRQYMSPCFDQLAWVALFSPPSLEKWYLGNIQWDKGSHDLPIRPFDLLLGAISNYFSSNSSQIIPTRDEWYPSEQALDSVASDSLNSSEYETGFYWFNELSAPINLQYLEIHLSPLTNVLWDELHVLGYLPLLQGLHIRFAKMAGGVEENFKKAPLPSDLFPSLKKLCLFMIPNVGLFEWVWGLKPLVSKLLSAQIEGWKVGSDIKTFTPIIVQLIHENSPMLEVLDFDLKMNKGELGLLETACEVLSTIQLKTLTLSGGEIGAFPPTYSKTTFPYLYHLRLQAECHAAGCATFPMIAKAFPNIEYLYIDPLSHPKPYNLSDMKIDHTAFQSIKIYIPALGLPRKRGGEKQRRFIQ</sequence>
<evidence type="ECO:0000313" key="1">
    <source>
        <dbReference type="EMBL" id="CAE6518521.1"/>
    </source>
</evidence>
<dbReference type="AlphaFoldDB" id="A0A8H3DDD7"/>
<dbReference type="Gene3D" id="3.80.10.10">
    <property type="entry name" value="Ribonuclease Inhibitor"/>
    <property type="match status" value="1"/>
</dbReference>
<comment type="caution">
    <text evidence="1">The sequence shown here is derived from an EMBL/GenBank/DDBJ whole genome shotgun (WGS) entry which is preliminary data.</text>
</comment>